<gene>
    <name evidence="1" type="ORF">OSTQU699_LOCUS299</name>
</gene>
<name>A0A8S1IKC0_9CHLO</name>
<dbReference type="Proteomes" id="UP000708148">
    <property type="component" value="Unassembled WGS sequence"/>
</dbReference>
<accession>A0A8S1IKC0</accession>
<protein>
    <submittedName>
        <fullName evidence="1">Uncharacterized protein</fullName>
    </submittedName>
</protein>
<proteinExistence type="predicted"/>
<evidence type="ECO:0000313" key="1">
    <source>
        <dbReference type="EMBL" id="CAD7694938.1"/>
    </source>
</evidence>
<reference evidence="1" key="1">
    <citation type="submission" date="2020-12" db="EMBL/GenBank/DDBJ databases">
        <authorList>
            <person name="Iha C."/>
        </authorList>
    </citation>
    <scope>NUCLEOTIDE SEQUENCE</scope>
</reference>
<sequence length="106" mass="11883">MDWNACNIADLGLVRSKGEDLRRPASALLPLEVPARYNGRNPFGAQGHLVPSRLALSLWKTCQDKLCSFPLLVKDAVRLFQLQWKMVQRSLGAIEHRCQVLGSNRA</sequence>
<dbReference type="EMBL" id="CAJHUC010000283">
    <property type="protein sequence ID" value="CAD7694938.1"/>
    <property type="molecule type" value="Genomic_DNA"/>
</dbReference>
<evidence type="ECO:0000313" key="2">
    <source>
        <dbReference type="Proteomes" id="UP000708148"/>
    </source>
</evidence>
<comment type="caution">
    <text evidence="1">The sequence shown here is derived from an EMBL/GenBank/DDBJ whole genome shotgun (WGS) entry which is preliminary data.</text>
</comment>
<organism evidence="1 2">
    <name type="scientific">Ostreobium quekettii</name>
    <dbReference type="NCBI Taxonomy" id="121088"/>
    <lineage>
        <taxon>Eukaryota</taxon>
        <taxon>Viridiplantae</taxon>
        <taxon>Chlorophyta</taxon>
        <taxon>core chlorophytes</taxon>
        <taxon>Ulvophyceae</taxon>
        <taxon>TCBD clade</taxon>
        <taxon>Bryopsidales</taxon>
        <taxon>Ostreobineae</taxon>
        <taxon>Ostreobiaceae</taxon>
        <taxon>Ostreobium</taxon>
    </lineage>
</organism>
<dbReference type="AlphaFoldDB" id="A0A8S1IKC0"/>
<keyword evidence="2" id="KW-1185">Reference proteome</keyword>